<dbReference type="OrthoDB" id="9800184at2"/>
<dbReference type="RefSeq" id="WP_130274155.1">
    <property type="nucleotide sequence ID" value="NZ_SGXG01000001.1"/>
</dbReference>
<dbReference type="Gene3D" id="3.30.70.2520">
    <property type="match status" value="1"/>
</dbReference>
<dbReference type="InterPro" id="IPR016169">
    <property type="entry name" value="FAD-bd_PCMH_sub2"/>
</dbReference>
<evidence type="ECO:0000313" key="4">
    <source>
        <dbReference type="EMBL" id="RZS94983.1"/>
    </source>
</evidence>
<sequence length="455" mass="50951">MDKRKFLKTASTFTGAALLAPLIQCNPNKKEMESTSALYNWAGNLQFSTSQIHEPKNLEQAVKLVKELPKLRVLGSRHSFNTIADSDRHLISTNNLNQLVNLDKVNGKVTVEAGMKYGDLCLLLEKEGYALHNLASLPHISIAGSISTGTHGSGIGNGNLSSAVAAIEFIDGKGELVKLERERDGNFMGAVVALGALGMMTKVTLDIEPSYQMAQVIYKDLPMSALKQHFVEIMSTGYSVSLFTDWTSENINQVWIKKRAHQNGTVDFPSDLFGALPFETAVHPVPGISPESCTTQMGQLRKWYEILPHFKMEFQPSAGKELQSEYFIPVEHAFEAISSIQEMAKEISPFLFISEIRAIKSDALWLSPCYQRDTIAIHTTWKQEIPEVMGILPKMEEKLAPFQARPHWAKLFTIPPSELEKRYPKLNDFRRLMQNHDPDGKFRNSFIEQNILGNA</sequence>
<dbReference type="Gene3D" id="3.30.43.10">
    <property type="entry name" value="Uridine Diphospho-n-acetylenolpyruvylglucosamine Reductase, domain 2"/>
    <property type="match status" value="1"/>
</dbReference>
<dbReference type="SUPFAM" id="SSF56176">
    <property type="entry name" value="FAD-binding/transporter-associated domain-like"/>
    <property type="match status" value="1"/>
</dbReference>
<dbReference type="PANTHER" id="PTHR43762:SF1">
    <property type="entry name" value="D-ARABINONO-1,4-LACTONE OXIDASE"/>
    <property type="match status" value="1"/>
</dbReference>
<keyword evidence="5" id="KW-1185">Reference proteome</keyword>
<dbReference type="GO" id="GO:0016020">
    <property type="term" value="C:membrane"/>
    <property type="evidence" value="ECO:0007669"/>
    <property type="project" value="InterPro"/>
</dbReference>
<gene>
    <name evidence="4" type="ORF">BC751_0496</name>
</gene>
<dbReference type="AlphaFoldDB" id="A0A4Q7P4P9"/>
<proteinExistence type="predicted"/>
<evidence type="ECO:0000313" key="5">
    <source>
        <dbReference type="Proteomes" id="UP000292209"/>
    </source>
</evidence>
<dbReference type="InterPro" id="IPR010031">
    <property type="entry name" value="FAD_lactone_oxidase-like"/>
</dbReference>
<dbReference type="InterPro" id="IPR016167">
    <property type="entry name" value="FAD-bd_PCMH_sub1"/>
</dbReference>
<dbReference type="Pfam" id="PF01565">
    <property type="entry name" value="FAD_binding_4"/>
    <property type="match status" value="1"/>
</dbReference>
<evidence type="ECO:0000256" key="1">
    <source>
        <dbReference type="ARBA" id="ARBA00022827"/>
    </source>
</evidence>
<dbReference type="PIRSF" id="PIRSF000136">
    <property type="entry name" value="LGO_GLO"/>
    <property type="match status" value="1"/>
</dbReference>
<dbReference type="Pfam" id="PF04030">
    <property type="entry name" value="ALO"/>
    <property type="match status" value="1"/>
</dbReference>
<reference evidence="4 5" key="1">
    <citation type="submission" date="2019-02" db="EMBL/GenBank/DDBJ databases">
        <title>Genomic Encyclopedia of Archaeal and Bacterial Type Strains, Phase II (KMG-II): from individual species to whole genera.</title>
        <authorList>
            <person name="Goeker M."/>
        </authorList>
    </citation>
    <scope>NUCLEOTIDE SEQUENCE [LARGE SCALE GENOMIC DNA]</scope>
    <source>
        <strain evidence="4 5">DSM 21411</strain>
    </source>
</reference>
<evidence type="ECO:0000259" key="3">
    <source>
        <dbReference type="PROSITE" id="PS51387"/>
    </source>
</evidence>
<keyword evidence="2" id="KW-0560">Oxidoreductase</keyword>
<dbReference type="GO" id="GO:0080049">
    <property type="term" value="F:L-gulono-1,4-lactone dehydrogenase activity"/>
    <property type="evidence" value="ECO:0007669"/>
    <property type="project" value="TreeGrafter"/>
</dbReference>
<organism evidence="4 5">
    <name type="scientific">Cecembia calidifontis</name>
    <dbReference type="NCBI Taxonomy" id="1187080"/>
    <lineage>
        <taxon>Bacteria</taxon>
        <taxon>Pseudomonadati</taxon>
        <taxon>Bacteroidota</taxon>
        <taxon>Cytophagia</taxon>
        <taxon>Cytophagales</taxon>
        <taxon>Cyclobacteriaceae</taxon>
        <taxon>Cecembia</taxon>
    </lineage>
</organism>
<dbReference type="InterPro" id="IPR007173">
    <property type="entry name" value="ALO_C"/>
</dbReference>
<dbReference type="PANTHER" id="PTHR43762">
    <property type="entry name" value="L-GULONOLACTONE OXIDASE"/>
    <property type="match status" value="1"/>
</dbReference>
<dbReference type="Gene3D" id="1.10.45.10">
    <property type="entry name" value="Vanillyl-alcohol Oxidase, Chain A, domain 4"/>
    <property type="match status" value="1"/>
</dbReference>
<feature type="domain" description="FAD-binding PCMH-type" evidence="3">
    <location>
        <begin position="45"/>
        <end position="210"/>
    </location>
</feature>
<comment type="caution">
    <text evidence="4">The sequence shown here is derived from an EMBL/GenBank/DDBJ whole genome shotgun (WGS) entry which is preliminary data.</text>
</comment>
<dbReference type="Proteomes" id="UP000292209">
    <property type="component" value="Unassembled WGS sequence"/>
</dbReference>
<keyword evidence="1" id="KW-0285">Flavoprotein</keyword>
<name>A0A4Q7P4P9_9BACT</name>
<dbReference type="InterPro" id="IPR016171">
    <property type="entry name" value="Vanillyl_alc_oxidase_C-sub2"/>
</dbReference>
<dbReference type="Gene3D" id="3.30.70.2530">
    <property type="match status" value="1"/>
</dbReference>
<accession>A0A4Q7P4P9</accession>
<keyword evidence="1" id="KW-0274">FAD</keyword>
<dbReference type="Gene3D" id="3.30.465.10">
    <property type="match status" value="1"/>
</dbReference>
<dbReference type="InterPro" id="IPR006094">
    <property type="entry name" value="Oxid_FAD_bind_N"/>
</dbReference>
<dbReference type="GO" id="GO:0003885">
    <property type="term" value="F:D-arabinono-1,4-lactone oxidase activity"/>
    <property type="evidence" value="ECO:0007669"/>
    <property type="project" value="InterPro"/>
</dbReference>
<dbReference type="EMBL" id="SGXG01000001">
    <property type="protein sequence ID" value="RZS94983.1"/>
    <property type="molecule type" value="Genomic_DNA"/>
</dbReference>
<dbReference type="PROSITE" id="PS51387">
    <property type="entry name" value="FAD_PCMH"/>
    <property type="match status" value="1"/>
</dbReference>
<evidence type="ECO:0000256" key="2">
    <source>
        <dbReference type="ARBA" id="ARBA00023002"/>
    </source>
</evidence>
<dbReference type="GO" id="GO:0071949">
    <property type="term" value="F:FAD binding"/>
    <property type="evidence" value="ECO:0007669"/>
    <property type="project" value="InterPro"/>
</dbReference>
<dbReference type="InterPro" id="IPR016166">
    <property type="entry name" value="FAD-bd_PCMH"/>
</dbReference>
<dbReference type="InterPro" id="IPR036318">
    <property type="entry name" value="FAD-bd_PCMH-like_sf"/>
</dbReference>
<protein>
    <submittedName>
        <fullName evidence="4">Xylitol oxidase</fullName>
    </submittedName>
</protein>